<dbReference type="Proteomes" id="UP000197138">
    <property type="component" value="Unassembled WGS sequence"/>
</dbReference>
<reference evidence="2" key="1">
    <citation type="journal article" date="2017" name="Plant J.">
        <title>The pomegranate (Punica granatum L.) genome and the genomics of punicalagin biosynthesis.</title>
        <authorList>
            <person name="Qin G."/>
            <person name="Xu C."/>
            <person name="Ming R."/>
            <person name="Tang H."/>
            <person name="Guyot R."/>
            <person name="Kramer E.M."/>
            <person name="Hu Y."/>
            <person name="Yi X."/>
            <person name="Qi Y."/>
            <person name="Xu X."/>
            <person name="Gao Z."/>
            <person name="Pan H."/>
            <person name="Jian J."/>
            <person name="Tian Y."/>
            <person name="Yue Z."/>
            <person name="Xu Y."/>
        </authorList>
    </citation>
    <scope>NUCLEOTIDE SEQUENCE [LARGE SCALE GENOMIC DNA]</scope>
    <source>
        <strain evidence="2">cv. Dabenzi</strain>
    </source>
</reference>
<name>A0A218W6A1_PUNGR</name>
<protein>
    <submittedName>
        <fullName evidence="1">Uncharacterized protein</fullName>
    </submittedName>
</protein>
<proteinExistence type="predicted"/>
<gene>
    <name evidence="1" type="ORF">CDL15_Pgr016565</name>
</gene>
<evidence type="ECO:0000313" key="2">
    <source>
        <dbReference type="Proteomes" id="UP000197138"/>
    </source>
</evidence>
<dbReference type="EMBL" id="MTKT01005368">
    <property type="protein sequence ID" value="OWM68063.1"/>
    <property type="molecule type" value="Genomic_DNA"/>
</dbReference>
<organism evidence="1 2">
    <name type="scientific">Punica granatum</name>
    <name type="common">Pomegranate</name>
    <dbReference type="NCBI Taxonomy" id="22663"/>
    <lineage>
        <taxon>Eukaryota</taxon>
        <taxon>Viridiplantae</taxon>
        <taxon>Streptophyta</taxon>
        <taxon>Embryophyta</taxon>
        <taxon>Tracheophyta</taxon>
        <taxon>Spermatophyta</taxon>
        <taxon>Magnoliopsida</taxon>
        <taxon>eudicotyledons</taxon>
        <taxon>Gunneridae</taxon>
        <taxon>Pentapetalae</taxon>
        <taxon>rosids</taxon>
        <taxon>malvids</taxon>
        <taxon>Myrtales</taxon>
        <taxon>Lythraceae</taxon>
        <taxon>Punica</taxon>
    </lineage>
</organism>
<accession>A0A218W6A1</accession>
<dbReference type="AlphaFoldDB" id="A0A218W6A1"/>
<sequence>MLCPWGGGVFDLPEAGFAARAIACWGCPGHAMRDSSSRVERLRIPRGLKSESAVVLVFVVPVISTSLGGVRSSELLTASLHLGTSLGELPPSCGWSASSSSLSNLSVIEPSVGEVDHAVPEYTPSAFHGGLVRSLCADGLCRGTGRKPSEASLTKTTGKSA</sequence>
<comment type="caution">
    <text evidence="1">The sequence shown here is derived from an EMBL/GenBank/DDBJ whole genome shotgun (WGS) entry which is preliminary data.</text>
</comment>
<evidence type="ECO:0000313" key="1">
    <source>
        <dbReference type="EMBL" id="OWM68063.1"/>
    </source>
</evidence>